<proteinExistence type="predicted"/>
<name>A0A8J9W6Z5_9NEOP</name>
<sequence length="111" mass="12488">MCTQILRLMPQNKSCCQSVRTVRCEADGTLASLGRGPPESDTNECSPKYLIVKVEISMALDCTLDIQLLNYMAWRYICVIYNLDAGSNGSGNKMQQYQNTFSSTIRMIETF</sequence>
<dbReference type="Proteomes" id="UP000838878">
    <property type="component" value="Chromosome 7"/>
</dbReference>
<accession>A0A8J9W6Z5</accession>
<dbReference type="OrthoDB" id="10555434at2759"/>
<dbReference type="EMBL" id="OV170227">
    <property type="protein sequence ID" value="CAH0727707.1"/>
    <property type="molecule type" value="Genomic_DNA"/>
</dbReference>
<evidence type="ECO:0000313" key="2">
    <source>
        <dbReference type="Proteomes" id="UP000838878"/>
    </source>
</evidence>
<keyword evidence="2" id="KW-1185">Reference proteome</keyword>
<protein>
    <submittedName>
        <fullName evidence="1">Uncharacterized protein</fullName>
    </submittedName>
</protein>
<gene>
    <name evidence="1" type="ORF">BINO364_LOCUS13011</name>
</gene>
<feature type="non-terminal residue" evidence="1">
    <location>
        <position position="111"/>
    </location>
</feature>
<organism evidence="1 2">
    <name type="scientific">Brenthis ino</name>
    <name type="common">lesser marbled fritillary</name>
    <dbReference type="NCBI Taxonomy" id="405034"/>
    <lineage>
        <taxon>Eukaryota</taxon>
        <taxon>Metazoa</taxon>
        <taxon>Ecdysozoa</taxon>
        <taxon>Arthropoda</taxon>
        <taxon>Hexapoda</taxon>
        <taxon>Insecta</taxon>
        <taxon>Pterygota</taxon>
        <taxon>Neoptera</taxon>
        <taxon>Endopterygota</taxon>
        <taxon>Lepidoptera</taxon>
        <taxon>Glossata</taxon>
        <taxon>Ditrysia</taxon>
        <taxon>Papilionoidea</taxon>
        <taxon>Nymphalidae</taxon>
        <taxon>Heliconiinae</taxon>
        <taxon>Argynnini</taxon>
        <taxon>Brenthis</taxon>
    </lineage>
</organism>
<reference evidence="1" key="1">
    <citation type="submission" date="2021-12" db="EMBL/GenBank/DDBJ databases">
        <authorList>
            <person name="Martin H S."/>
        </authorList>
    </citation>
    <scope>NUCLEOTIDE SEQUENCE</scope>
</reference>
<dbReference type="AlphaFoldDB" id="A0A8J9W6Z5"/>
<evidence type="ECO:0000313" key="1">
    <source>
        <dbReference type="EMBL" id="CAH0727707.1"/>
    </source>
</evidence>